<feature type="domain" description="D-isomer specific 2-hydroxyacid dehydrogenase NAD-binding" evidence="10">
    <location>
        <begin position="107"/>
        <end position="278"/>
    </location>
</feature>
<evidence type="ECO:0000313" key="11">
    <source>
        <dbReference type="EMBL" id="AYE34220.1"/>
    </source>
</evidence>
<dbReference type="PROSITE" id="PS00065">
    <property type="entry name" value="D_2_HYDROXYACID_DH_1"/>
    <property type="match status" value="1"/>
</dbReference>
<dbReference type="RefSeq" id="WP_120140737.1">
    <property type="nucleotide sequence ID" value="NZ_CP023671.1"/>
</dbReference>
<dbReference type="PANTHER" id="PTHR43761:SF1">
    <property type="entry name" value="D-ISOMER SPECIFIC 2-HYDROXYACID DEHYDROGENASE CATALYTIC DOMAIN-CONTAINING PROTEIN-RELATED"/>
    <property type="match status" value="1"/>
</dbReference>
<protein>
    <recommendedName>
        <fullName evidence="6">2-oxoglutarate reductase</fullName>
        <ecNumber evidence="3">1.1.1.399</ecNumber>
    </recommendedName>
    <alternativeName>
        <fullName evidence="6">2-oxoglutarate reductase</fullName>
    </alternativeName>
</protein>
<keyword evidence="5" id="KW-0520">NAD</keyword>
<feature type="domain" description="D-isomer specific 2-hydroxyacid dehydrogenase catalytic" evidence="9">
    <location>
        <begin position="27"/>
        <end position="301"/>
    </location>
</feature>
<comment type="function">
    <text evidence="1">Catalyzes the reversible oxidation of 3-phospho-D-glycerate to 3-phosphonooxypyruvate, the first step of the phosphorylated L-serine biosynthesis pathway. Also catalyzes the reversible oxidation of 2-hydroxyglutarate to 2-oxoglutarate.</text>
</comment>
<evidence type="ECO:0000256" key="3">
    <source>
        <dbReference type="ARBA" id="ARBA00013001"/>
    </source>
</evidence>
<evidence type="ECO:0000256" key="5">
    <source>
        <dbReference type="ARBA" id="ARBA00023027"/>
    </source>
</evidence>
<reference evidence="12" key="2">
    <citation type="submission" date="2022-06" db="EMBL/GenBank/DDBJ databases">
        <authorList>
            <person name="Holder M.E."/>
            <person name="Ajami N.J."/>
            <person name="Petrosino J.F."/>
        </authorList>
    </citation>
    <scope>NUCLEOTIDE SEQUENCE</scope>
    <source>
        <strain evidence="12">RMA 8861</strain>
    </source>
</reference>
<dbReference type="InterPro" id="IPR006139">
    <property type="entry name" value="D-isomer_2_OHA_DH_cat_dom"/>
</dbReference>
<dbReference type="GO" id="GO:0016616">
    <property type="term" value="F:oxidoreductase activity, acting on the CH-OH group of donors, NAD or NADP as acceptor"/>
    <property type="evidence" value="ECO:0007669"/>
    <property type="project" value="InterPro"/>
</dbReference>
<proteinExistence type="inferred from homology"/>
<accession>A0A9N7JLN4</accession>
<evidence type="ECO:0000256" key="6">
    <source>
        <dbReference type="ARBA" id="ARBA00030455"/>
    </source>
</evidence>
<dbReference type="FunFam" id="3.40.50.720:FF:000021">
    <property type="entry name" value="D-3-phosphoglycerate dehydrogenase"/>
    <property type="match status" value="1"/>
</dbReference>
<evidence type="ECO:0000256" key="7">
    <source>
        <dbReference type="ARBA" id="ARBA00048126"/>
    </source>
</evidence>
<dbReference type="InterPro" id="IPR050418">
    <property type="entry name" value="D-iso_2-hydroxyacid_DH_PdxB"/>
</dbReference>
<evidence type="ECO:0000256" key="8">
    <source>
        <dbReference type="RuleBase" id="RU003719"/>
    </source>
</evidence>
<dbReference type="InterPro" id="IPR036291">
    <property type="entry name" value="NAD(P)-bd_dom_sf"/>
</dbReference>
<evidence type="ECO:0000313" key="14">
    <source>
        <dbReference type="Proteomes" id="UP001055437"/>
    </source>
</evidence>
<comment type="catalytic activity">
    <reaction evidence="7">
        <text>(R)-2-hydroxyglutarate + NAD(+) = 2-oxoglutarate + NADH + H(+)</text>
        <dbReference type="Rhea" id="RHEA:49612"/>
        <dbReference type="ChEBI" id="CHEBI:15378"/>
        <dbReference type="ChEBI" id="CHEBI:15801"/>
        <dbReference type="ChEBI" id="CHEBI:16810"/>
        <dbReference type="ChEBI" id="CHEBI:57540"/>
        <dbReference type="ChEBI" id="CHEBI:57945"/>
        <dbReference type="EC" id="1.1.1.399"/>
    </reaction>
</comment>
<dbReference type="EMBL" id="CP023671">
    <property type="protein sequence ID" value="AYE34220.1"/>
    <property type="molecule type" value="Genomic_DNA"/>
</dbReference>
<dbReference type="SUPFAM" id="SSF52283">
    <property type="entry name" value="Formate/glycerate dehydrogenase catalytic domain-like"/>
    <property type="match status" value="1"/>
</dbReference>
<dbReference type="Proteomes" id="UP000280586">
    <property type="component" value="Chromosome"/>
</dbReference>
<reference evidence="11 13" key="1">
    <citation type="submission" date="2017-09" db="EMBL/GenBank/DDBJ databases">
        <authorList>
            <person name="Thomas P."/>
            <person name="Seyboldt C."/>
        </authorList>
    </citation>
    <scope>NUCLEOTIDE SEQUENCE [LARGE SCALE GENOMIC DNA]</scope>
    <source>
        <strain evidence="11 13">DSM 7534</strain>
    </source>
</reference>
<dbReference type="CDD" id="cd05303">
    <property type="entry name" value="PGDH_2"/>
    <property type="match status" value="1"/>
</dbReference>
<dbReference type="PANTHER" id="PTHR43761">
    <property type="entry name" value="D-ISOMER SPECIFIC 2-HYDROXYACID DEHYDROGENASE FAMILY PROTEIN (AFU_ORTHOLOGUE AFUA_1G13630)"/>
    <property type="match status" value="1"/>
</dbReference>
<dbReference type="KEGG" id="csep:CP523_07005"/>
<evidence type="ECO:0000313" key="13">
    <source>
        <dbReference type="Proteomes" id="UP000280586"/>
    </source>
</evidence>
<dbReference type="AlphaFoldDB" id="A0A9N7JLN4"/>
<keyword evidence="4 8" id="KW-0560">Oxidoreductase</keyword>
<keyword evidence="14" id="KW-1185">Reference proteome</keyword>
<organism evidence="11 13">
    <name type="scientific">Clostridium septicum</name>
    <dbReference type="NCBI Taxonomy" id="1504"/>
    <lineage>
        <taxon>Bacteria</taxon>
        <taxon>Bacillati</taxon>
        <taxon>Bacillota</taxon>
        <taxon>Clostridia</taxon>
        <taxon>Eubacteriales</taxon>
        <taxon>Clostridiaceae</taxon>
        <taxon>Clostridium</taxon>
    </lineage>
</organism>
<dbReference type="InterPro" id="IPR006140">
    <property type="entry name" value="D-isomer_DH_NAD-bd"/>
</dbReference>
<dbReference type="Pfam" id="PF00389">
    <property type="entry name" value="2-Hacid_dh"/>
    <property type="match status" value="1"/>
</dbReference>
<evidence type="ECO:0000256" key="4">
    <source>
        <dbReference type="ARBA" id="ARBA00023002"/>
    </source>
</evidence>
<name>A0A9N7JLN4_CLOSE</name>
<dbReference type="Pfam" id="PF02826">
    <property type="entry name" value="2-Hacid_dh_C"/>
    <property type="match status" value="1"/>
</dbReference>
<dbReference type="Gene3D" id="3.40.50.720">
    <property type="entry name" value="NAD(P)-binding Rossmann-like Domain"/>
    <property type="match status" value="2"/>
</dbReference>
<dbReference type="GeneID" id="303560421"/>
<evidence type="ECO:0000256" key="1">
    <source>
        <dbReference type="ARBA" id="ARBA00003800"/>
    </source>
</evidence>
<sequence length="304" mass="33711">MYKVLASDGLEKSAIDNLVSFGFYVENNHYSDDVLIKRIKDFDVLIVRSATKVRKNILDEAIKGNLKLIIRAGVGTDNIDVDYACSKGVSVGNTPNSSSNAVAELVLGHMFALTRFIGISNYTMRNGQWNKKKYKGVELNDKTLGIIGMGRIGRSLAKKAEVLGMKVQYYTIEEKHKDLNYDFLSLEEVLKTSDFISLHVPYEKEKGALIGKRELNIIKDGAYIINCARGKVIDEEALLESLNSGKIAGAGIDVFEEEPTKNKDLVSHQNVSCTPHIGAATKEAQERIGEEVVSIIKDFFKIDD</sequence>
<dbReference type="InterPro" id="IPR029752">
    <property type="entry name" value="D-isomer_DH_CS1"/>
</dbReference>
<dbReference type="EMBL" id="CP099799">
    <property type="protein sequence ID" value="USS00807.1"/>
    <property type="molecule type" value="Genomic_DNA"/>
</dbReference>
<dbReference type="GO" id="GO:0051287">
    <property type="term" value="F:NAD binding"/>
    <property type="evidence" value="ECO:0007669"/>
    <property type="project" value="InterPro"/>
</dbReference>
<evidence type="ECO:0000313" key="12">
    <source>
        <dbReference type="EMBL" id="USS00807.1"/>
    </source>
</evidence>
<evidence type="ECO:0000259" key="10">
    <source>
        <dbReference type="Pfam" id="PF02826"/>
    </source>
</evidence>
<gene>
    <name evidence="11" type="ORF">CP523_07005</name>
    <name evidence="12" type="ORF">NH397_15345</name>
</gene>
<dbReference type="Proteomes" id="UP001055437">
    <property type="component" value="Chromosome"/>
</dbReference>
<evidence type="ECO:0000259" key="9">
    <source>
        <dbReference type="Pfam" id="PF00389"/>
    </source>
</evidence>
<dbReference type="EC" id="1.1.1.399" evidence="3"/>
<comment type="similarity">
    <text evidence="2 8">Belongs to the D-isomer specific 2-hydroxyacid dehydrogenase family.</text>
</comment>
<dbReference type="SUPFAM" id="SSF51735">
    <property type="entry name" value="NAD(P)-binding Rossmann-fold domains"/>
    <property type="match status" value="1"/>
</dbReference>
<evidence type="ECO:0000256" key="2">
    <source>
        <dbReference type="ARBA" id="ARBA00005854"/>
    </source>
</evidence>